<dbReference type="AlphaFoldDB" id="A0A6G1WMY4"/>
<evidence type="ECO:0000313" key="1">
    <source>
        <dbReference type="EMBL" id="MQW71089.1"/>
    </source>
</evidence>
<sequence>MRRVPRRSESGVGLLASPYCMFSYNRIRLKNENMQQIKVLQRPLCVR</sequence>
<comment type="caution">
    <text evidence="1">The sequence shown here is derived from an EMBL/GenBank/DDBJ whole genome shotgun (WGS) entry which is preliminary data.</text>
</comment>
<reference evidence="1" key="1">
    <citation type="journal article" date="2013" name="Genome Biol.">
        <title>Comparative genomics of the core and accessory genomes of 48 Sinorhizobium strains comprising five genospecies.</title>
        <authorList>
            <person name="Sugawara M."/>
            <person name="Epstein B."/>
            <person name="Badgley B.D."/>
            <person name="Unno T."/>
            <person name="Xu L."/>
            <person name="Reese J."/>
            <person name="Gyaneshwar P."/>
            <person name="Denny R."/>
            <person name="Mudge J."/>
            <person name="Bharti A.K."/>
            <person name="Farmer A.D."/>
            <person name="May G.D."/>
            <person name="Woodward J.E."/>
            <person name="Medigue C."/>
            <person name="Vallenet D."/>
            <person name="Lajus A."/>
            <person name="Rouy Z."/>
            <person name="Martinez-Vaz B."/>
            <person name="Tiffin P."/>
            <person name="Young N.D."/>
            <person name="Sadowsky M.J."/>
        </authorList>
    </citation>
    <scope>NUCLEOTIDE SEQUENCE</scope>
    <source>
        <strain evidence="1">M1</strain>
    </source>
</reference>
<organism evidence="1">
    <name type="scientific">Sinorhizobium medicae</name>
    <dbReference type="NCBI Taxonomy" id="110321"/>
    <lineage>
        <taxon>Bacteria</taxon>
        <taxon>Pseudomonadati</taxon>
        <taxon>Pseudomonadota</taxon>
        <taxon>Alphaproteobacteria</taxon>
        <taxon>Hyphomicrobiales</taxon>
        <taxon>Rhizobiaceae</taxon>
        <taxon>Sinorhizobium/Ensifer group</taxon>
        <taxon>Sinorhizobium</taxon>
    </lineage>
</organism>
<accession>A0A6G1WMY4</accession>
<gene>
    <name evidence="1" type="ORF">GHJ91_18595</name>
</gene>
<name>A0A6G1WMY4_9HYPH</name>
<dbReference type="EMBL" id="WISB01000120">
    <property type="protein sequence ID" value="MQW71089.1"/>
    <property type="molecule type" value="Genomic_DNA"/>
</dbReference>
<protein>
    <submittedName>
        <fullName evidence="1">Uncharacterized protein</fullName>
    </submittedName>
</protein>
<proteinExistence type="predicted"/>